<dbReference type="InterPro" id="IPR036217">
    <property type="entry name" value="MethylDNA_cys_MeTrfase_DNAb"/>
</dbReference>
<dbReference type="NCBIfam" id="TIGR00589">
    <property type="entry name" value="ogt"/>
    <property type="match status" value="1"/>
</dbReference>
<dbReference type="InterPro" id="IPR036631">
    <property type="entry name" value="MGMT_N_sf"/>
</dbReference>
<dbReference type="GO" id="GO:0032259">
    <property type="term" value="P:methylation"/>
    <property type="evidence" value="ECO:0007669"/>
    <property type="project" value="UniProtKB-KW"/>
</dbReference>
<dbReference type="PANTHER" id="PTHR10815:SF5">
    <property type="entry name" value="METHYLATED-DNA--PROTEIN-CYSTEINE METHYLTRANSFERASE"/>
    <property type="match status" value="1"/>
</dbReference>
<dbReference type="GO" id="GO:0003908">
    <property type="term" value="F:methylated-DNA-[protein]-cysteine S-methyltransferase activity"/>
    <property type="evidence" value="ECO:0007669"/>
    <property type="project" value="UniProtKB-EC"/>
</dbReference>
<evidence type="ECO:0000313" key="10">
    <source>
        <dbReference type="Proteomes" id="UP000001937"/>
    </source>
</evidence>
<dbReference type="PROSITE" id="PS00374">
    <property type="entry name" value="MGMT"/>
    <property type="match status" value="1"/>
</dbReference>
<evidence type="ECO:0000259" key="7">
    <source>
        <dbReference type="Pfam" id="PF01035"/>
    </source>
</evidence>
<evidence type="ECO:0000256" key="2">
    <source>
        <dbReference type="ARBA" id="ARBA00022603"/>
    </source>
</evidence>
<dbReference type="InterPro" id="IPR036388">
    <property type="entry name" value="WH-like_DNA-bd_sf"/>
</dbReference>
<evidence type="ECO:0000256" key="5">
    <source>
        <dbReference type="ARBA" id="ARBA00023204"/>
    </source>
</evidence>
<keyword evidence="5" id="KW-0234">DNA repair</keyword>
<organism evidence="9 10">
    <name type="scientific">Frankia casuarinae (strain DSM 45818 / CECT 9043 / HFP020203 / CcI3)</name>
    <dbReference type="NCBI Taxonomy" id="106370"/>
    <lineage>
        <taxon>Bacteria</taxon>
        <taxon>Bacillati</taxon>
        <taxon>Actinomycetota</taxon>
        <taxon>Actinomycetes</taxon>
        <taxon>Frankiales</taxon>
        <taxon>Frankiaceae</taxon>
        <taxon>Frankia</taxon>
    </lineage>
</organism>
<dbReference type="InterPro" id="IPR014048">
    <property type="entry name" value="MethylDNA_cys_MeTrfase_DNA-bd"/>
</dbReference>
<dbReference type="PhylomeDB" id="Q2JGP9"/>
<dbReference type="HOGENOM" id="CLU_000445_52_2_11"/>
<keyword evidence="3" id="KW-0808">Transferase</keyword>
<evidence type="ECO:0000256" key="3">
    <source>
        <dbReference type="ARBA" id="ARBA00022679"/>
    </source>
</evidence>
<dbReference type="Pfam" id="PF01035">
    <property type="entry name" value="DNA_binding_1"/>
    <property type="match status" value="1"/>
</dbReference>
<dbReference type="Pfam" id="PF02870">
    <property type="entry name" value="Methyltransf_1N"/>
    <property type="match status" value="1"/>
</dbReference>
<evidence type="ECO:0000256" key="1">
    <source>
        <dbReference type="ARBA" id="ARBA00001286"/>
    </source>
</evidence>
<keyword evidence="2 9" id="KW-0489">Methyltransferase</keyword>
<evidence type="ECO:0000259" key="8">
    <source>
        <dbReference type="Pfam" id="PF02870"/>
    </source>
</evidence>
<gene>
    <name evidence="9" type="ordered locus">Francci3_0149</name>
</gene>
<dbReference type="GO" id="GO:0006281">
    <property type="term" value="P:DNA repair"/>
    <property type="evidence" value="ECO:0007669"/>
    <property type="project" value="UniProtKB-KW"/>
</dbReference>
<protein>
    <submittedName>
        <fullName evidence="9">Methylated-DNA--protein-cysteine methyltransferase</fullName>
    </submittedName>
</protein>
<dbReference type="PANTHER" id="PTHR10815">
    <property type="entry name" value="METHYLATED-DNA--PROTEIN-CYSTEINE METHYLTRANSFERASE"/>
    <property type="match status" value="1"/>
</dbReference>
<dbReference type="Proteomes" id="UP000001937">
    <property type="component" value="Chromosome"/>
</dbReference>
<keyword evidence="10" id="KW-1185">Reference proteome</keyword>
<reference evidence="9 10" key="1">
    <citation type="journal article" date="2007" name="Genome Res.">
        <title>Genome characteristics of facultatively symbiotic Frankia sp. strains reflect host range and host plant biogeography.</title>
        <authorList>
            <person name="Normand P."/>
            <person name="Lapierre P."/>
            <person name="Tisa L.S."/>
            <person name="Gogarten J.P."/>
            <person name="Alloisio N."/>
            <person name="Bagnarol E."/>
            <person name="Bassi C.A."/>
            <person name="Berry A.M."/>
            <person name="Bickhart D.M."/>
            <person name="Choisne N."/>
            <person name="Couloux A."/>
            <person name="Cournoyer B."/>
            <person name="Cruveiller S."/>
            <person name="Daubin V."/>
            <person name="Demange N."/>
            <person name="Francino M.P."/>
            <person name="Goltsman E."/>
            <person name="Huang Y."/>
            <person name="Kopp O.R."/>
            <person name="Labarre L."/>
            <person name="Lapidus A."/>
            <person name="Lavire C."/>
            <person name="Marechal J."/>
            <person name="Martinez M."/>
            <person name="Mastronunzio J.E."/>
            <person name="Mullin B.C."/>
            <person name="Niemann J."/>
            <person name="Pujic P."/>
            <person name="Rawnsley T."/>
            <person name="Rouy Z."/>
            <person name="Schenowitz C."/>
            <person name="Sellstedt A."/>
            <person name="Tavares F."/>
            <person name="Tomkins J.P."/>
            <person name="Vallenet D."/>
            <person name="Valverde C."/>
            <person name="Wall L.G."/>
            <person name="Wang Y."/>
            <person name="Medigue C."/>
            <person name="Benson D.R."/>
        </authorList>
    </citation>
    <scope>NUCLEOTIDE SEQUENCE [LARGE SCALE GENOMIC DNA]</scope>
    <source>
        <strain evidence="10">DSM 45818 / CECT 9043 / CcI3</strain>
    </source>
</reference>
<dbReference type="InterPro" id="IPR001497">
    <property type="entry name" value="MethylDNA_cys_MeTrfase_AS"/>
</dbReference>
<evidence type="ECO:0000256" key="4">
    <source>
        <dbReference type="ARBA" id="ARBA00022763"/>
    </source>
</evidence>
<comment type="catalytic activity">
    <reaction evidence="1">
        <text>a 4-O-methyl-thymidine in DNA + L-cysteinyl-[protein] = a thymidine in DNA + S-methyl-L-cysteinyl-[protein]</text>
        <dbReference type="Rhea" id="RHEA:53428"/>
        <dbReference type="Rhea" id="RHEA-COMP:10131"/>
        <dbReference type="Rhea" id="RHEA-COMP:10132"/>
        <dbReference type="Rhea" id="RHEA-COMP:13555"/>
        <dbReference type="Rhea" id="RHEA-COMP:13556"/>
        <dbReference type="ChEBI" id="CHEBI:29950"/>
        <dbReference type="ChEBI" id="CHEBI:82612"/>
        <dbReference type="ChEBI" id="CHEBI:137386"/>
        <dbReference type="ChEBI" id="CHEBI:137387"/>
        <dbReference type="EC" id="2.1.1.63"/>
    </reaction>
</comment>
<dbReference type="CDD" id="cd06445">
    <property type="entry name" value="ATase"/>
    <property type="match status" value="1"/>
</dbReference>
<dbReference type="InterPro" id="IPR008332">
    <property type="entry name" value="MethylG_MeTrfase_N"/>
</dbReference>
<feature type="domain" description="Methylguanine DNA methyltransferase ribonuclease-like" evidence="8">
    <location>
        <begin position="17"/>
        <end position="89"/>
    </location>
</feature>
<name>Q2JGP9_FRACC</name>
<dbReference type="KEGG" id="fra:Francci3_0149"/>
<feature type="domain" description="Methylated-DNA-[protein]-cysteine S-methyltransferase DNA binding" evidence="7">
    <location>
        <begin position="95"/>
        <end position="173"/>
    </location>
</feature>
<accession>Q2JGP9</accession>
<evidence type="ECO:0000313" key="9">
    <source>
        <dbReference type="EMBL" id="ABD09543.1"/>
    </source>
</evidence>
<keyword evidence="4" id="KW-0227">DNA damage</keyword>
<dbReference type="eggNOG" id="COG0350">
    <property type="taxonomic scope" value="Bacteria"/>
</dbReference>
<comment type="catalytic activity">
    <reaction evidence="6">
        <text>a 6-O-methyl-2'-deoxyguanosine in DNA + L-cysteinyl-[protein] = S-methyl-L-cysteinyl-[protein] + a 2'-deoxyguanosine in DNA</text>
        <dbReference type="Rhea" id="RHEA:24000"/>
        <dbReference type="Rhea" id="RHEA-COMP:10131"/>
        <dbReference type="Rhea" id="RHEA-COMP:10132"/>
        <dbReference type="Rhea" id="RHEA-COMP:11367"/>
        <dbReference type="Rhea" id="RHEA-COMP:11368"/>
        <dbReference type="ChEBI" id="CHEBI:29950"/>
        <dbReference type="ChEBI" id="CHEBI:82612"/>
        <dbReference type="ChEBI" id="CHEBI:85445"/>
        <dbReference type="ChEBI" id="CHEBI:85448"/>
        <dbReference type="EC" id="2.1.1.63"/>
    </reaction>
</comment>
<evidence type="ECO:0000256" key="6">
    <source>
        <dbReference type="ARBA" id="ARBA00049348"/>
    </source>
</evidence>
<dbReference type="STRING" id="106370.Francci3_0149"/>
<dbReference type="SUPFAM" id="SSF46767">
    <property type="entry name" value="Methylated DNA-protein cysteine methyltransferase, C-terminal domain"/>
    <property type="match status" value="1"/>
</dbReference>
<dbReference type="Gene3D" id="3.30.160.70">
    <property type="entry name" value="Methylated DNA-protein cysteine methyltransferase domain"/>
    <property type="match status" value="1"/>
</dbReference>
<proteinExistence type="predicted"/>
<sequence>MPVRRAPLHAAVTHRHVDTAVGRLFLVRTQRGVVRVAFRDQDADFVLDSVTRQVGPAAEARCGQLDDVYRQIVEYLDGDRREFAVPLDTSLVGPAQREVLRALCAVPFGAAVTVGELAVAAGRPAEAAAVGLEVAANPLPILIPCHRVLRVGPDAAVYPGGCHVRHQLRALEARG</sequence>
<dbReference type="AlphaFoldDB" id="Q2JGP9"/>
<dbReference type="RefSeq" id="WP_011434624.1">
    <property type="nucleotide sequence ID" value="NC_007777.1"/>
</dbReference>
<dbReference type="SUPFAM" id="SSF53155">
    <property type="entry name" value="Methylated DNA-protein cysteine methyltransferase domain"/>
    <property type="match status" value="1"/>
</dbReference>
<dbReference type="EMBL" id="CP000249">
    <property type="protein sequence ID" value="ABD09543.1"/>
    <property type="molecule type" value="Genomic_DNA"/>
</dbReference>
<dbReference type="Gene3D" id="1.10.10.10">
    <property type="entry name" value="Winged helix-like DNA-binding domain superfamily/Winged helix DNA-binding domain"/>
    <property type="match status" value="1"/>
</dbReference>